<feature type="domain" description="RNA-binding S4" evidence="3">
    <location>
        <begin position="13"/>
        <end position="78"/>
    </location>
</feature>
<dbReference type="RefSeq" id="WP_062597441.1">
    <property type="nucleotide sequence ID" value="NZ_QDFR01000004.1"/>
</dbReference>
<dbReference type="Proteomes" id="UP000244335">
    <property type="component" value="Unassembled WGS sequence"/>
</dbReference>
<dbReference type="InterPro" id="IPR036986">
    <property type="entry name" value="S4_RNA-bd_sf"/>
</dbReference>
<sequence length="138" mass="15760">MGAKEQPLEAGRQRLDKWLFFARMAKSRSIAQSYIQSGNIKVNGAPVRQSSHMVKTGDRLDIAIERMDRILIVKAPGERRGPYEEAKLLYDDQTPPREPKDRMTLLEQAVRLPGSGRPTKKERRALDRFISDAENPED</sequence>
<accession>A0AA92C261</accession>
<evidence type="ECO:0000256" key="2">
    <source>
        <dbReference type="SAM" id="MobiDB-lite"/>
    </source>
</evidence>
<proteinExistence type="predicted"/>
<dbReference type="PROSITE" id="PS50889">
    <property type="entry name" value="S4"/>
    <property type="match status" value="1"/>
</dbReference>
<name>A0AA92C261_RHIRH</name>
<comment type="caution">
    <text evidence="4">The sequence shown here is derived from an EMBL/GenBank/DDBJ whole genome shotgun (WGS) entry which is preliminary data.</text>
</comment>
<evidence type="ECO:0000256" key="1">
    <source>
        <dbReference type="PROSITE-ProRule" id="PRU00182"/>
    </source>
</evidence>
<reference evidence="4 5" key="1">
    <citation type="submission" date="2018-04" db="EMBL/GenBank/DDBJ databases">
        <authorList>
            <person name="Hagen T."/>
        </authorList>
    </citation>
    <scope>NUCLEOTIDE SEQUENCE [LARGE SCALE GENOMIC DNA]</scope>
    <source>
        <strain evidence="4 5">TPD7009</strain>
    </source>
</reference>
<dbReference type="AlphaFoldDB" id="A0AA92C261"/>
<dbReference type="Gene3D" id="3.10.290.10">
    <property type="entry name" value="RNA-binding S4 domain"/>
    <property type="match status" value="1"/>
</dbReference>
<dbReference type="InterPro" id="IPR002942">
    <property type="entry name" value="S4_RNA-bd"/>
</dbReference>
<organism evidence="4 5">
    <name type="scientific">Rhizobium rhizogenes</name>
    <name type="common">Agrobacterium rhizogenes</name>
    <dbReference type="NCBI Taxonomy" id="359"/>
    <lineage>
        <taxon>Bacteria</taxon>
        <taxon>Pseudomonadati</taxon>
        <taxon>Pseudomonadota</taxon>
        <taxon>Alphaproteobacteria</taxon>
        <taxon>Hyphomicrobiales</taxon>
        <taxon>Rhizobiaceae</taxon>
        <taxon>Rhizobium/Agrobacterium group</taxon>
        <taxon>Rhizobium</taxon>
    </lineage>
</organism>
<gene>
    <name evidence="4" type="ORF">DC430_14235</name>
</gene>
<dbReference type="Pfam" id="PF01479">
    <property type="entry name" value="S4"/>
    <property type="match status" value="1"/>
</dbReference>
<evidence type="ECO:0000313" key="4">
    <source>
        <dbReference type="EMBL" id="PVE53093.1"/>
    </source>
</evidence>
<dbReference type="SMART" id="SM00363">
    <property type="entry name" value="S4"/>
    <property type="match status" value="1"/>
</dbReference>
<dbReference type="GO" id="GO:0003723">
    <property type="term" value="F:RNA binding"/>
    <property type="evidence" value="ECO:0007669"/>
    <property type="project" value="UniProtKB-KW"/>
</dbReference>
<evidence type="ECO:0000259" key="3">
    <source>
        <dbReference type="SMART" id="SM00363"/>
    </source>
</evidence>
<protein>
    <submittedName>
        <fullName evidence="4">RNA-binding S4 domain-containing protein</fullName>
    </submittedName>
</protein>
<dbReference type="SUPFAM" id="SSF55174">
    <property type="entry name" value="Alpha-L RNA-binding motif"/>
    <property type="match status" value="1"/>
</dbReference>
<dbReference type="EMBL" id="QDFR01000004">
    <property type="protein sequence ID" value="PVE53093.1"/>
    <property type="molecule type" value="Genomic_DNA"/>
</dbReference>
<feature type="region of interest" description="Disordered" evidence="2">
    <location>
        <begin position="113"/>
        <end position="138"/>
    </location>
</feature>
<dbReference type="CDD" id="cd00165">
    <property type="entry name" value="S4"/>
    <property type="match status" value="1"/>
</dbReference>
<evidence type="ECO:0000313" key="5">
    <source>
        <dbReference type="Proteomes" id="UP000244335"/>
    </source>
</evidence>
<keyword evidence="1" id="KW-0694">RNA-binding</keyword>